<protein>
    <submittedName>
        <fullName evidence="5">Uncharacterized protein</fullName>
    </submittedName>
</protein>
<evidence type="ECO:0000313" key="5">
    <source>
        <dbReference type="EMBL" id="CRZ10782.1"/>
    </source>
</evidence>
<proteinExistence type="predicted"/>
<feature type="region of interest" description="Disordered" evidence="4">
    <location>
        <begin position="123"/>
        <end position="170"/>
    </location>
</feature>
<dbReference type="GO" id="GO:0036064">
    <property type="term" value="C:ciliary basal body"/>
    <property type="evidence" value="ECO:0007669"/>
    <property type="project" value="TreeGrafter"/>
</dbReference>
<evidence type="ECO:0000256" key="3">
    <source>
        <dbReference type="ARBA" id="ARBA00023212"/>
    </source>
</evidence>
<feature type="compositionally biased region" description="Polar residues" evidence="4">
    <location>
        <begin position="148"/>
        <end position="157"/>
    </location>
</feature>
<dbReference type="GO" id="GO:0060271">
    <property type="term" value="P:cilium assembly"/>
    <property type="evidence" value="ECO:0007669"/>
    <property type="project" value="TreeGrafter"/>
</dbReference>
<evidence type="ECO:0000256" key="2">
    <source>
        <dbReference type="ARBA" id="ARBA00022490"/>
    </source>
</evidence>
<dbReference type="PROSITE" id="PS50896">
    <property type="entry name" value="LISH"/>
    <property type="match status" value="1"/>
</dbReference>
<evidence type="ECO:0000256" key="1">
    <source>
        <dbReference type="ARBA" id="ARBA00004245"/>
    </source>
</evidence>
<dbReference type="PANTHER" id="PTHR15431">
    <property type="entry name" value="FGFR1 ONCOGENE PARTNER/LISH DOMAIN-CONTAINING PROTEIN"/>
    <property type="match status" value="1"/>
</dbReference>
<dbReference type="EMBL" id="HACM01010340">
    <property type="protein sequence ID" value="CRZ10782.1"/>
    <property type="molecule type" value="Transcribed_RNA"/>
</dbReference>
<dbReference type="InterPro" id="IPR006594">
    <property type="entry name" value="LisH"/>
</dbReference>
<keyword evidence="2" id="KW-0963">Cytoplasm</keyword>
<reference evidence="5" key="1">
    <citation type="submission" date="2015-04" db="EMBL/GenBank/DDBJ databases">
        <title>The genome sequence of the plant pathogenic Rhizarian Plasmodiophora brassicae reveals insights in its biotrophic life cycle and the origin of chitin synthesis.</title>
        <authorList>
            <person name="Schwelm A."/>
            <person name="Fogelqvist J."/>
            <person name="Knaust A."/>
            <person name="Julke S."/>
            <person name="Lilja T."/>
            <person name="Dhandapani V."/>
            <person name="Bonilla-Rosso G."/>
            <person name="Karlsson M."/>
            <person name="Shevchenko A."/>
            <person name="Choi S.R."/>
            <person name="Kim H.G."/>
            <person name="Park J.Y."/>
            <person name="Lim Y.P."/>
            <person name="Ludwig-Muller J."/>
            <person name="Dixelius C."/>
        </authorList>
    </citation>
    <scope>NUCLEOTIDE SEQUENCE</scope>
    <source>
        <tissue evidence="5">Potato root galls</tissue>
    </source>
</reference>
<dbReference type="Gene3D" id="1.20.960.40">
    <property type="match status" value="1"/>
</dbReference>
<dbReference type="SMART" id="SM00667">
    <property type="entry name" value="LisH"/>
    <property type="match status" value="1"/>
</dbReference>
<comment type="subcellular location">
    <subcellularLocation>
        <location evidence="1">Cytoplasm</location>
        <location evidence="1">Cytoskeleton</location>
    </subcellularLocation>
</comment>
<accession>A0A0H5RAZ4</accession>
<dbReference type="AlphaFoldDB" id="A0A0H5RAZ4"/>
<evidence type="ECO:0000256" key="4">
    <source>
        <dbReference type="SAM" id="MobiDB-lite"/>
    </source>
</evidence>
<dbReference type="GO" id="GO:0005813">
    <property type="term" value="C:centrosome"/>
    <property type="evidence" value="ECO:0007669"/>
    <property type="project" value="TreeGrafter"/>
</dbReference>
<keyword evidence="3" id="KW-0206">Cytoskeleton</keyword>
<organism evidence="5">
    <name type="scientific">Spongospora subterranea</name>
    <dbReference type="NCBI Taxonomy" id="70186"/>
    <lineage>
        <taxon>Eukaryota</taxon>
        <taxon>Sar</taxon>
        <taxon>Rhizaria</taxon>
        <taxon>Endomyxa</taxon>
        <taxon>Phytomyxea</taxon>
        <taxon>Plasmodiophorida</taxon>
        <taxon>Plasmodiophoridae</taxon>
        <taxon>Spongospora</taxon>
    </lineage>
</organism>
<sequence>MASLEDLKQVLRETLESRGVLGQLHARIRAEIFNALEDQPKDRPQLSTDNLIINELIRDYLQFNGYHNTLSVFQPETNQPNPPPFDNDFLASHLHLGSHTTINTPNLPLLYRMVHRLHKGQIVENTTLPKQQASYSASSGKSSRKSSTENVQTSLDPNTGAPKSLSFARV</sequence>
<dbReference type="PANTHER" id="PTHR15431:SF19">
    <property type="entry name" value="CENTROSOMAL PROTEIN 20-RELATED"/>
    <property type="match status" value="1"/>
</dbReference>
<name>A0A0H5RAZ4_9EUKA</name>
<dbReference type="Pfam" id="PF16045">
    <property type="entry name" value="LisH_2"/>
    <property type="match status" value="1"/>
</dbReference>
<dbReference type="GO" id="GO:0031514">
    <property type="term" value="C:motile cilium"/>
    <property type="evidence" value="ECO:0007669"/>
    <property type="project" value="TreeGrafter"/>
</dbReference>
<feature type="compositionally biased region" description="Polar residues" evidence="4">
    <location>
        <begin position="123"/>
        <end position="132"/>
    </location>
</feature>